<proteinExistence type="predicted"/>
<gene>
    <name evidence="1" type="ORF">H3H32_27600</name>
</gene>
<dbReference type="EMBL" id="CP059732">
    <property type="protein sequence ID" value="QMW01686.1"/>
    <property type="molecule type" value="Genomic_DNA"/>
</dbReference>
<keyword evidence="2" id="KW-1185">Reference proteome</keyword>
<dbReference type="RefSeq" id="WP_182458965.1">
    <property type="nucleotide sequence ID" value="NZ_CP059732.1"/>
</dbReference>
<dbReference type="KEGG" id="sfol:H3H32_27600"/>
<evidence type="ECO:0000313" key="2">
    <source>
        <dbReference type="Proteomes" id="UP000515369"/>
    </source>
</evidence>
<organism evidence="1 2">
    <name type="scientific">Spirosoma foliorum</name>
    <dbReference type="NCBI Taxonomy" id="2710596"/>
    <lineage>
        <taxon>Bacteria</taxon>
        <taxon>Pseudomonadati</taxon>
        <taxon>Bacteroidota</taxon>
        <taxon>Cytophagia</taxon>
        <taxon>Cytophagales</taxon>
        <taxon>Cytophagaceae</taxon>
        <taxon>Spirosoma</taxon>
    </lineage>
</organism>
<reference evidence="1 2" key="1">
    <citation type="submission" date="2020-07" db="EMBL/GenBank/DDBJ databases">
        <title>Spirosoma foliorum sp. nov., isolated from the leaves on the Nejang mountain Korea, Republic of.</title>
        <authorList>
            <person name="Ho H."/>
            <person name="Lee Y.-J."/>
            <person name="Nurcahyanto D.-A."/>
            <person name="Kim S.-G."/>
        </authorList>
    </citation>
    <scope>NUCLEOTIDE SEQUENCE [LARGE SCALE GENOMIC DNA]</scope>
    <source>
        <strain evidence="1 2">PL0136</strain>
    </source>
</reference>
<sequence>MAYLKKVWLIYWYGQGTLNLSEEDYYKIESLSGIKFEYLKKVLRADNILSSYKPITLNNLCKAISSVVRNFPDNWQYLADQQILNNVYEECGRLEKKVKRKTNLIKYDDNLVSRIHDAALIHASRFYYLSSTDTVFEAEVIDDYLFPVIQMATEGDVYKIDNTIIPSNPFLSRVTSGRNNIDYNILPFWQKNPNTIYVIHDEQGQICANLNILPLKRDCYQKIRDGIISENEIQPQDLYSPKERDLAQYIYIEDFFCSRPNYVSLFLNFLSLIFDRVTNSKKEDIVIGAIGGTEKGQKLMKRLKFELVTKGVNSSDEHDFYELDYKKLPEAYRNLNLLTQHVENIKIEASASME</sequence>
<accession>A0A7G5GS44</accession>
<dbReference type="AlphaFoldDB" id="A0A7G5GS44"/>
<evidence type="ECO:0000313" key="1">
    <source>
        <dbReference type="EMBL" id="QMW01686.1"/>
    </source>
</evidence>
<name>A0A7G5GS44_9BACT</name>
<dbReference type="Proteomes" id="UP000515369">
    <property type="component" value="Chromosome"/>
</dbReference>
<protein>
    <submittedName>
        <fullName evidence="1">Uncharacterized protein</fullName>
    </submittedName>
</protein>